<dbReference type="GO" id="GO:0005524">
    <property type="term" value="F:ATP binding"/>
    <property type="evidence" value="ECO:0007669"/>
    <property type="project" value="UniProtKB-UniRule"/>
</dbReference>
<dbReference type="GO" id="GO:0006096">
    <property type="term" value="P:glycolytic process"/>
    <property type="evidence" value="ECO:0007669"/>
    <property type="project" value="UniProtKB-UniRule"/>
</dbReference>
<protein>
    <recommendedName>
        <fullName evidence="3">Glucokinase</fullName>
        <ecNumber evidence="3">2.7.1.2</ecNumber>
    </recommendedName>
    <alternativeName>
        <fullName evidence="3">Glucose kinase</fullName>
    </alternativeName>
</protein>
<organism evidence="5 6">
    <name type="scientific">Qipengyuania algicida</name>
    <dbReference type="NCBI Taxonomy" id="1836209"/>
    <lineage>
        <taxon>Bacteria</taxon>
        <taxon>Pseudomonadati</taxon>
        <taxon>Pseudomonadota</taxon>
        <taxon>Alphaproteobacteria</taxon>
        <taxon>Sphingomonadales</taxon>
        <taxon>Erythrobacteraceae</taxon>
        <taxon>Qipengyuania</taxon>
    </lineage>
</organism>
<feature type="binding site" evidence="3">
    <location>
        <begin position="7"/>
        <end position="12"/>
    </location>
    <ligand>
        <name>ATP</name>
        <dbReference type="ChEBI" id="CHEBI:30616"/>
    </ligand>
</feature>
<name>A0A845AEQ3_9SPHN</name>
<dbReference type="PANTHER" id="PTHR47690:SF1">
    <property type="entry name" value="GLUCOKINASE"/>
    <property type="match status" value="1"/>
</dbReference>
<keyword evidence="3" id="KW-0324">Glycolysis</keyword>
<evidence type="ECO:0000256" key="3">
    <source>
        <dbReference type="HAMAP-Rule" id="MF_00524"/>
    </source>
</evidence>
<dbReference type="Proteomes" id="UP000439780">
    <property type="component" value="Unassembled WGS sequence"/>
</dbReference>
<dbReference type="InterPro" id="IPR003836">
    <property type="entry name" value="Glucokinase"/>
</dbReference>
<dbReference type="PANTHER" id="PTHR47690">
    <property type="entry name" value="GLUCOKINASE"/>
    <property type="match status" value="1"/>
</dbReference>
<evidence type="ECO:0000313" key="6">
    <source>
        <dbReference type="Proteomes" id="UP000439780"/>
    </source>
</evidence>
<dbReference type="InterPro" id="IPR050201">
    <property type="entry name" value="Bacterial_glucokinase"/>
</dbReference>
<dbReference type="SUPFAM" id="SSF53067">
    <property type="entry name" value="Actin-like ATPase domain"/>
    <property type="match status" value="1"/>
</dbReference>
<comment type="catalytic activity">
    <reaction evidence="3">
        <text>D-glucose + ATP = D-glucose 6-phosphate + ADP + H(+)</text>
        <dbReference type="Rhea" id="RHEA:17825"/>
        <dbReference type="ChEBI" id="CHEBI:4167"/>
        <dbReference type="ChEBI" id="CHEBI:15378"/>
        <dbReference type="ChEBI" id="CHEBI:30616"/>
        <dbReference type="ChEBI" id="CHEBI:61548"/>
        <dbReference type="ChEBI" id="CHEBI:456216"/>
        <dbReference type="EC" id="2.7.1.2"/>
    </reaction>
</comment>
<dbReference type="EC" id="2.7.1.2" evidence="3"/>
<dbReference type="EMBL" id="WTYA01000002">
    <property type="protein sequence ID" value="MXP27703.1"/>
    <property type="molecule type" value="Genomic_DNA"/>
</dbReference>
<dbReference type="AlphaFoldDB" id="A0A845AEQ3"/>
<dbReference type="GO" id="GO:0005536">
    <property type="term" value="F:D-glucose binding"/>
    <property type="evidence" value="ECO:0007669"/>
    <property type="project" value="InterPro"/>
</dbReference>
<evidence type="ECO:0000256" key="2">
    <source>
        <dbReference type="ARBA" id="ARBA00022777"/>
    </source>
</evidence>
<dbReference type="GO" id="GO:0005829">
    <property type="term" value="C:cytosol"/>
    <property type="evidence" value="ECO:0007669"/>
    <property type="project" value="TreeGrafter"/>
</dbReference>
<reference evidence="5 6" key="1">
    <citation type="submission" date="2019-12" db="EMBL/GenBank/DDBJ databases">
        <title>Genomic-based taxomic classification of the family Erythrobacteraceae.</title>
        <authorList>
            <person name="Xu L."/>
        </authorList>
    </citation>
    <scope>NUCLEOTIDE SEQUENCE [LARGE SCALE GENOMIC DNA]</scope>
    <source>
        <strain evidence="5 6">KEMB 9005-328</strain>
    </source>
</reference>
<dbReference type="Pfam" id="PF02685">
    <property type="entry name" value="Glucokinase"/>
    <property type="match status" value="1"/>
</dbReference>
<evidence type="ECO:0000256" key="1">
    <source>
        <dbReference type="ARBA" id="ARBA00022679"/>
    </source>
</evidence>
<keyword evidence="3" id="KW-0963">Cytoplasm</keyword>
<dbReference type="OrthoDB" id="9800595at2"/>
<keyword evidence="2 3" id="KW-0418">Kinase</keyword>
<dbReference type="Gene3D" id="3.40.367.20">
    <property type="match status" value="1"/>
</dbReference>
<dbReference type="Gene3D" id="3.30.420.40">
    <property type="match status" value="1"/>
</dbReference>
<dbReference type="GO" id="GO:0004340">
    <property type="term" value="F:glucokinase activity"/>
    <property type="evidence" value="ECO:0007669"/>
    <property type="project" value="UniProtKB-UniRule"/>
</dbReference>
<gene>
    <name evidence="3 5" type="primary">glk</name>
    <name evidence="5" type="ORF">GRI58_02555</name>
</gene>
<accession>A0A845AEQ3</accession>
<evidence type="ECO:0000313" key="5">
    <source>
        <dbReference type="EMBL" id="MXP27703.1"/>
    </source>
</evidence>
<comment type="similarity">
    <text evidence="3 4">Belongs to the bacterial glucokinase family.</text>
</comment>
<dbReference type="HAMAP" id="MF_00524">
    <property type="entry name" value="Glucokinase"/>
    <property type="match status" value="1"/>
</dbReference>
<keyword evidence="1 3" id="KW-0808">Transferase</keyword>
<keyword evidence="6" id="KW-1185">Reference proteome</keyword>
<keyword evidence="3" id="KW-0547">Nucleotide-binding</keyword>
<dbReference type="CDD" id="cd24008">
    <property type="entry name" value="ASKHA_NBD_GLK"/>
    <property type="match status" value="1"/>
</dbReference>
<evidence type="ECO:0000256" key="4">
    <source>
        <dbReference type="RuleBase" id="RU004046"/>
    </source>
</evidence>
<proteinExistence type="inferred from homology"/>
<keyword evidence="3" id="KW-0067">ATP-binding</keyword>
<dbReference type="NCBIfam" id="TIGR00749">
    <property type="entry name" value="glk"/>
    <property type="match status" value="1"/>
</dbReference>
<dbReference type="InterPro" id="IPR043129">
    <property type="entry name" value="ATPase_NBD"/>
</dbReference>
<comment type="caution">
    <text evidence="5">The sequence shown here is derived from an EMBL/GenBank/DDBJ whole genome shotgun (WGS) entry which is preliminary data.</text>
</comment>
<sequence length="327" mass="34822">MMDVVAVDIGGTHARFAIAHVSADGAIELEDPETLHTADYASFQSAWQSFRNSKGGTLPPRISMAIAGPVGGEVIRFTNNPWIIRPSLMESKLDVEQWTIVNDFEAIGHAVARAPEDQFIHLTGPDEPLASDGTISILGPGTGLGVAHLWRSSAGDYRVTATEGGHIDFAPLDSIEDAILARLRKRHNRVSIERVVCGPAIIEIRATLAALEGRAVPEEDDVTLWTRAMADKDSLAAAALDRFCLSLGSVAGDITLAQGGFGGVVIAGGLGYRLRDHLPHSGFAERFRAKGRFANLMGEIPVKLIVHPQPGLFGAAAAFAKEHGVSQ</sequence>
<comment type="subcellular location">
    <subcellularLocation>
        <location evidence="3">Cytoplasm</location>
    </subcellularLocation>
</comment>